<proteinExistence type="predicted"/>
<organism evidence="2 3">
    <name type="scientific">Novipirellula rosea</name>
    <dbReference type="NCBI Taxonomy" id="1031540"/>
    <lineage>
        <taxon>Bacteria</taxon>
        <taxon>Pseudomonadati</taxon>
        <taxon>Planctomycetota</taxon>
        <taxon>Planctomycetia</taxon>
        <taxon>Pirellulales</taxon>
        <taxon>Pirellulaceae</taxon>
        <taxon>Novipirellula</taxon>
    </lineage>
</organism>
<comment type="caution">
    <text evidence="2">The sequence shown here is derived from an EMBL/GenBank/DDBJ whole genome shotgun (WGS) entry which is preliminary data.</text>
</comment>
<feature type="compositionally biased region" description="Polar residues" evidence="1">
    <location>
        <begin position="208"/>
        <end position="217"/>
    </location>
</feature>
<protein>
    <submittedName>
        <fullName evidence="2">Uncharacterized protein</fullName>
    </submittedName>
</protein>
<name>A0ABP8NUU1_9BACT</name>
<accession>A0ABP8NUU1</accession>
<reference evidence="3" key="1">
    <citation type="journal article" date="2019" name="Int. J. Syst. Evol. Microbiol.">
        <title>The Global Catalogue of Microorganisms (GCM) 10K type strain sequencing project: providing services to taxonomists for standard genome sequencing and annotation.</title>
        <authorList>
            <consortium name="The Broad Institute Genomics Platform"/>
            <consortium name="The Broad Institute Genome Sequencing Center for Infectious Disease"/>
            <person name="Wu L."/>
            <person name="Ma J."/>
        </authorList>
    </citation>
    <scope>NUCLEOTIDE SEQUENCE [LARGE SCALE GENOMIC DNA]</scope>
    <source>
        <strain evidence="3">JCM 17759</strain>
    </source>
</reference>
<dbReference type="Proteomes" id="UP001500840">
    <property type="component" value="Unassembled WGS sequence"/>
</dbReference>
<feature type="region of interest" description="Disordered" evidence="1">
    <location>
        <begin position="205"/>
        <end position="245"/>
    </location>
</feature>
<keyword evidence="3" id="KW-1185">Reference proteome</keyword>
<feature type="compositionally biased region" description="Basic and acidic residues" evidence="1">
    <location>
        <begin position="236"/>
        <end position="245"/>
    </location>
</feature>
<evidence type="ECO:0000256" key="1">
    <source>
        <dbReference type="SAM" id="MobiDB-lite"/>
    </source>
</evidence>
<evidence type="ECO:0000313" key="3">
    <source>
        <dbReference type="Proteomes" id="UP001500840"/>
    </source>
</evidence>
<dbReference type="EMBL" id="BAABGA010000120">
    <property type="protein sequence ID" value="GAA4471850.1"/>
    <property type="molecule type" value="Genomic_DNA"/>
</dbReference>
<gene>
    <name evidence="2" type="ORF">GCM10023156_67110</name>
</gene>
<evidence type="ECO:0000313" key="2">
    <source>
        <dbReference type="EMBL" id="GAA4471850.1"/>
    </source>
</evidence>
<sequence length="245" mass="26758">MDRERYRQLLLAGTVTFPATLPRVAELALQSIEQLPVADCGGVNPGGEWLLATERPSPRVTIIRSVLVTEVRAVFLPKNPANFAWDNGTWLLESEVLPGLQKQLNDAPRVLGVLYVPEFSPTLLEVHTGMTAAESSQYYPPLPCDRSRDHYQAGGTKRATLTAQAQTGASGVFATRQEHETPCDSDIRSARTVGDEELKDPHLDDFTSLRSASQSQCDDGFLDRSSGSVSQCDDGFLDRVDGLTP</sequence>